<dbReference type="AlphaFoldDB" id="A0A0W1AQF5"/>
<feature type="transmembrane region" description="Helical" evidence="6">
    <location>
        <begin position="225"/>
        <end position="245"/>
    </location>
</feature>
<dbReference type="EMBL" id="LCZJ02000065">
    <property type="protein sequence ID" value="KTD83488.1"/>
    <property type="molecule type" value="Genomic_DNA"/>
</dbReference>
<dbReference type="Pfam" id="PF03073">
    <property type="entry name" value="TspO_MBR"/>
    <property type="match status" value="1"/>
</dbReference>
<feature type="transmembrane region" description="Helical" evidence="6">
    <location>
        <begin position="81"/>
        <end position="100"/>
    </location>
</feature>
<protein>
    <recommendedName>
        <fullName evidence="9">Tryptophan-rich sensory protein</fullName>
    </recommendedName>
</protein>
<accession>A0A0W1AQF5</accession>
<reference evidence="7 8" key="1">
    <citation type="journal article" date="2015" name="Int. Biodeterior. Biodegradation">
        <title>Physiological and genetic screening methods for the isolation of methyl tert-butyl ether-degrading bacteria for bioremediation purposes.</title>
        <authorList>
            <person name="Guisado I.M."/>
            <person name="Purswani J."/>
            <person name="Gonzalez Lopez J."/>
            <person name="Pozo C."/>
        </authorList>
    </citation>
    <scope>NUCLEOTIDE SEQUENCE [LARGE SCALE GENOMIC DNA]</scope>
    <source>
        <strain evidence="7 8">SH7</strain>
    </source>
</reference>
<dbReference type="Proteomes" id="UP000054709">
    <property type="component" value="Unassembled WGS sequence"/>
</dbReference>
<organism evidence="7 8">
    <name type="scientific">Paenibacillus etheri</name>
    <dbReference type="NCBI Taxonomy" id="1306852"/>
    <lineage>
        <taxon>Bacteria</taxon>
        <taxon>Bacillati</taxon>
        <taxon>Bacillota</taxon>
        <taxon>Bacilli</taxon>
        <taxon>Bacillales</taxon>
        <taxon>Paenibacillaceae</taxon>
        <taxon>Paenibacillus</taxon>
    </lineage>
</organism>
<evidence type="ECO:0000256" key="3">
    <source>
        <dbReference type="ARBA" id="ARBA00022692"/>
    </source>
</evidence>
<dbReference type="Gene3D" id="1.20.1260.100">
    <property type="entry name" value="TspO/MBR protein"/>
    <property type="match status" value="1"/>
</dbReference>
<feature type="transmembrane region" description="Helical" evidence="6">
    <location>
        <begin position="146"/>
        <end position="165"/>
    </location>
</feature>
<dbReference type="InterPro" id="IPR038330">
    <property type="entry name" value="TspO/MBR-related_sf"/>
</dbReference>
<sequence length="258" mass="29851">MRRYNPYKWWNLLFFLGVIIVNVLSVTLPLGGNSTGEISDKYHTYLTPAGYAFSIWSLIYLLLAGFVIYQFRPNTGTRDSIQAIGIWFVLSCIFNMSWLFLWQYLYIELSLVAMVLMLITLIVIYRKTRLIANPTSGENWLVKLPFSIYLGWISVATIVNVSVVLEKNHWEGWGLSGSTWAVIMLCVGTLLAIVVSYPYRDSIYPLVFVWAFIAIALEQKEASNVYLMGLVTAGLLLLYSIWLLFKPRRSRYRRYRSY</sequence>
<evidence type="ECO:0000256" key="4">
    <source>
        <dbReference type="ARBA" id="ARBA00022989"/>
    </source>
</evidence>
<evidence type="ECO:0000313" key="8">
    <source>
        <dbReference type="Proteomes" id="UP000054709"/>
    </source>
</evidence>
<proteinExistence type="inferred from homology"/>
<feature type="transmembrane region" description="Helical" evidence="6">
    <location>
        <begin position="106"/>
        <end position="125"/>
    </location>
</feature>
<dbReference type="OrthoDB" id="5189031at2"/>
<feature type="transmembrane region" description="Helical" evidence="6">
    <location>
        <begin position="51"/>
        <end position="69"/>
    </location>
</feature>
<name>A0A0W1AQF5_9BACL</name>
<evidence type="ECO:0000256" key="2">
    <source>
        <dbReference type="ARBA" id="ARBA00007524"/>
    </source>
</evidence>
<comment type="caution">
    <text evidence="7">The sequence shown here is derived from an EMBL/GenBank/DDBJ whole genome shotgun (WGS) entry which is preliminary data.</text>
</comment>
<gene>
    <name evidence="7" type="ORF">UQ64_02310</name>
</gene>
<keyword evidence="4 6" id="KW-1133">Transmembrane helix</keyword>
<keyword evidence="5 6" id="KW-0472">Membrane</keyword>
<keyword evidence="3 6" id="KW-0812">Transmembrane</keyword>
<dbReference type="InterPro" id="IPR004307">
    <property type="entry name" value="TspO_MBR"/>
</dbReference>
<dbReference type="PANTHER" id="PTHR33802:SF1">
    <property type="entry name" value="XK-RELATED PROTEIN"/>
    <property type="match status" value="1"/>
</dbReference>
<evidence type="ECO:0000256" key="5">
    <source>
        <dbReference type="ARBA" id="ARBA00023136"/>
    </source>
</evidence>
<evidence type="ECO:0000256" key="1">
    <source>
        <dbReference type="ARBA" id="ARBA00004141"/>
    </source>
</evidence>
<dbReference type="PANTHER" id="PTHR33802">
    <property type="entry name" value="SI:CH211-161H7.5-RELATED"/>
    <property type="match status" value="1"/>
</dbReference>
<feature type="transmembrane region" description="Helical" evidence="6">
    <location>
        <begin position="177"/>
        <end position="195"/>
    </location>
</feature>
<feature type="transmembrane region" description="Helical" evidence="6">
    <location>
        <begin position="12"/>
        <end position="31"/>
    </location>
</feature>
<dbReference type="GO" id="GO:0016020">
    <property type="term" value="C:membrane"/>
    <property type="evidence" value="ECO:0007669"/>
    <property type="project" value="UniProtKB-SubCell"/>
</dbReference>
<evidence type="ECO:0000256" key="6">
    <source>
        <dbReference type="SAM" id="Phobius"/>
    </source>
</evidence>
<evidence type="ECO:0000313" key="7">
    <source>
        <dbReference type="EMBL" id="KTD83488.1"/>
    </source>
</evidence>
<dbReference type="RefSeq" id="WP_060626759.1">
    <property type="nucleotide sequence ID" value="NZ_LCZJ02000065.1"/>
</dbReference>
<evidence type="ECO:0008006" key="9">
    <source>
        <dbReference type="Google" id="ProtNLM"/>
    </source>
</evidence>
<comment type="similarity">
    <text evidence="2">Belongs to the TspO/BZRP family.</text>
</comment>
<feature type="transmembrane region" description="Helical" evidence="6">
    <location>
        <begin position="202"/>
        <end position="219"/>
    </location>
</feature>
<comment type="subcellular location">
    <subcellularLocation>
        <location evidence="1">Membrane</location>
        <topology evidence="1">Multi-pass membrane protein</topology>
    </subcellularLocation>
</comment>
<keyword evidence="8" id="KW-1185">Reference proteome</keyword>